<dbReference type="AlphaFoldDB" id="A0A401PZC8"/>
<evidence type="ECO:0000313" key="2">
    <source>
        <dbReference type="Proteomes" id="UP000288216"/>
    </source>
</evidence>
<reference evidence="1 2" key="1">
    <citation type="journal article" date="2018" name="Nat. Ecol. Evol.">
        <title>Shark genomes provide insights into elasmobranch evolution and the origin of vertebrates.</title>
        <authorList>
            <person name="Hara Y"/>
            <person name="Yamaguchi K"/>
            <person name="Onimaru K"/>
            <person name="Kadota M"/>
            <person name="Koyanagi M"/>
            <person name="Keeley SD"/>
            <person name="Tatsumi K"/>
            <person name="Tanaka K"/>
            <person name="Motone F"/>
            <person name="Kageyama Y"/>
            <person name="Nozu R"/>
            <person name="Adachi N"/>
            <person name="Nishimura O"/>
            <person name="Nakagawa R"/>
            <person name="Tanegashima C"/>
            <person name="Kiyatake I"/>
            <person name="Matsumoto R"/>
            <person name="Murakumo K"/>
            <person name="Nishida K"/>
            <person name="Terakita A"/>
            <person name="Kuratani S"/>
            <person name="Sato K"/>
            <person name="Hyodo S Kuraku.S."/>
        </authorList>
    </citation>
    <scope>NUCLEOTIDE SEQUENCE [LARGE SCALE GENOMIC DNA]</scope>
</reference>
<dbReference type="EMBL" id="BFAA01018372">
    <property type="protein sequence ID" value="GCB78482.1"/>
    <property type="molecule type" value="Genomic_DNA"/>
</dbReference>
<evidence type="ECO:0000313" key="1">
    <source>
        <dbReference type="EMBL" id="GCB78482.1"/>
    </source>
</evidence>
<keyword evidence="2" id="KW-1185">Reference proteome</keyword>
<protein>
    <submittedName>
        <fullName evidence="1">Uncharacterized protein</fullName>
    </submittedName>
</protein>
<organism evidence="1 2">
    <name type="scientific">Scyliorhinus torazame</name>
    <name type="common">Cloudy catshark</name>
    <name type="synonym">Catulus torazame</name>
    <dbReference type="NCBI Taxonomy" id="75743"/>
    <lineage>
        <taxon>Eukaryota</taxon>
        <taxon>Metazoa</taxon>
        <taxon>Chordata</taxon>
        <taxon>Craniata</taxon>
        <taxon>Vertebrata</taxon>
        <taxon>Chondrichthyes</taxon>
        <taxon>Elasmobranchii</taxon>
        <taxon>Galeomorphii</taxon>
        <taxon>Galeoidea</taxon>
        <taxon>Carcharhiniformes</taxon>
        <taxon>Scyliorhinidae</taxon>
        <taxon>Scyliorhinus</taxon>
    </lineage>
</organism>
<proteinExistence type="predicted"/>
<sequence length="72" mass="8068">MACLLRRLGLVRPGISINSGPCQNYIEVLTVGLKTYERPPCYDDAVMEFEPNRCLQSISLSLRILKPVINGM</sequence>
<name>A0A401PZC8_SCYTO</name>
<gene>
    <name evidence="1" type="ORF">scyTo_0021207</name>
</gene>
<dbReference type="Proteomes" id="UP000288216">
    <property type="component" value="Unassembled WGS sequence"/>
</dbReference>
<accession>A0A401PZC8</accession>
<comment type="caution">
    <text evidence="1">The sequence shown here is derived from an EMBL/GenBank/DDBJ whole genome shotgun (WGS) entry which is preliminary data.</text>
</comment>